<gene>
    <name evidence="2" type="ORF">ERS008491_03464</name>
</gene>
<evidence type="ECO:0000256" key="1">
    <source>
        <dbReference type="SAM" id="MobiDB-lite"/>
    </source>
</evidence>
<organism evidence="2 3">
    <name type="scientific">Yersinia kristensenii</name>
    <dbReference type="NCBI Taxonomy" id="28152"/>
    <lineage>
        <taxon>Bacteria</taxon>
        <taxon>Pseudomonadati</taxon>
        <taxon>Pseudomonadota</taxon>
        <taxon>Gammaproteobacteria</taxon>
        <taxon>Enterobacterales</taxon>
        <taxon>Yersiniaceae</taxon>
        <taxon>Yersinia</taxon>
    </lineage>
</organism>
<reference evidence="2 3" key="1">
    <citation type="submission" date="2015-03" db="EMBL/GenBank/DDBJ databases">
        <authorList>
            <person name="Murphy D."/>
        </authorList>
    </citation>
    <scope>NUCLEOTIDE SEQUENCE [LARGE SCALE GENOMIC DNA]</scope>
    <source>
        <strain evidence="2 3">FCF326</strain>
    </source>
</reference>
<evidence type="ECO:0008006" key="4">
    <source>
        <dbReference type="Google" id="ProtNLM"/>
    </source>
</evidence>
<proteinExistence type="predicted"/>
<evidence type="ECO:0000313" key="2">
    <source>
        <dbReference type="EMBL" id="CNF28227.1"/>
    </source>
</evidence>
<accession>A0A0T9LVA3</accession>
<name>A0A0T9LVA3_YERKR</name>
<dbReference type="EMBL" id="CPYI01000016">
    <property type="protein sequence ID" value="CNF28227.1"/>
    <property type="molecule type" value="Genomic_DNA"/>
</dbReference>
<feature type="region of interest" description="Disordered" evidence="1">
    <location>
        <begin position="14"/>
        <end position="33"/>
    </location>
</feature>
<dbReference type="Proteomes" id="UP000045824">
    <property type="component" value="Unassembled WGS sequence"/>
</dbReference>
<dbReference type="AlphaFoldDB" id="A0A0T9LVA3"/>
<dbReference type="RefSeq" id="WP_080984056.1">
    <property type="nucleotide sequence ID" value="NZ_CAWMAB010000016.1"/>
</dbReference>
<sequence>MSIHGVSSASLIDNPGLDSSSPPLRALSRGGSTESLHSNASIICEPDEWDAASAVITESYTPPTLAITNEKASFGIKPSNYSIFGTKENYLTGYLLNIGNSKGKPPLLLRPLAALLAYFGIHGFGQTNCASCATAVAETFEKNTVYLARPELRGGDVKGNMGLLDKSAKSVDELLTQLQQYQPTDELNGVLVIHRPAMLRMLPGATQGHACNVIKFKGSNLIHFFDAQKKTYVECHLNNIAGKSAEISKFLGWVGADGIDLYKKEFHTEINKKAGASSAPA</sequence>
<protein>
    <recommendedName>
        <fullName evidence="4">Tox-PL domain-containing protein</fullName>
    </recommendedName>
</protein>
<evidence type="ECO:0000313" key="3">
    <source>
        <dbReference type="Proteomes" id="UP000045824"/>
    </source>
</evidence>